<dbReference type="HOGENOM" id="CLU_3261161_0_0_1"/>
<evidence type="ECO:0000313" key="1">
    <source>
        <dbReference type="EnsemblMetazoa" id="tetur21g00900.1"/>
    </source>
</evidence>
<evidence type="ECO:0000313" key="2">
    <source>
        <dbReference type="Proteomes" id="UP000015104"/>
    </source>
</evidence>
<organism evidence="1 2">
    <name type="scientific">Tetranychus urticae</name>
    <name type="common">Two-spotted spider mite</name>
    <dbReference type="NCBI Taxonomy" id="32264"/>
    <lineage>
        <taxon>Eukaryota</taxon>
        <taxon>Metazoa</taxon>
        <taxon>Ecdysozoa</taxon>
        <taxon>Arthropoda</taxon>
        <taxon>Chelicerata</taxon>
        <taxon>Arachnida</taxon>
        <taxon>Acari</taxon>
        <taxon>Acariformes</taxon>
        <taxon>Trombidiformes</taxon>
        <taxon>Prostigmata</taxon>
        <taxon>Eleutherengona</taxon>
        <taxon>Raphignathae</taxon>
        <taxon>Tetranychoidea</taxon>
        <taxon>Tetranychidae</taxon>
        <taxon>Tetranychus</taxon>
    </lineage>
</organism>
<reference evidence="2" key="1">
    <citation type="submission" date="2011-08" db="EMBL/GenBank/DDBJ databases">
        <authorList>
            <person name="Rombauts S."/>
        </authorList>
    </citation>
    <scope>NUCLEOTIDE SEQUENCE</scope>
    <source>
        <strain evidence="2">London</strain>
    </source>
</reference>
<name>T1KTT2_TETUR</name>
<keyword evidence="2" id="KW-1185">Reference proteome</keyword>
<reference evidence="1" key="2">
    <citation type="submission" date="2015-06" db="UniProtKB">
        <authorList>
            <consortium name="EnsemblMetazoa"/>
        </authorList>
    </citation>
    <scope>IDENTIFICATION</scope>
</reference>
<dbReference type="EMBL" id="CAEY01000546">
    <property type="status" value="NOT_ANNOTATED_CDS"/>
    <property type="molecule type" value="Genomic_DNA"/>
</dbReference>
<accession>T1KTT2</accession>
<dbReference type="Proteomes" id="UP000015104">
    <property type="component" value="Unassembled WGS sequence"/>
</dbReference>
<dbReference type="AlphaFoldDB" id="T1KTT2"/>
<protein>
    <submittedName>
        <fullName evidence="1">Uncharacterized protein</fullName>
    </submittedName>
</protein>
<sequence>MSTSVCEQYVDGLNASLHDTMRFVRAVLVQETKFLDYLLQFD</sequence>
<dbReference type="EnsemblMetazoa" id="tetur21g00900.1">
    <property type="protein sequence ID" value="tetur21g00900.1"/>
    <property type="gene ID" value="tetur21g00900"/>
</dbReference>
<proteinExistence type="predicted"/>